<dbReference type="SUPFAM" id="SSF51206">
    <property type="entry name" value="cAMP-binding domain-like"/>
    <property type="match status" value="1"/>
</dbReference>
<dbReference type="Pfam" id="PF01740">
    <property type="entry name" value="STAS"/>
    <property type="match status" value="1"/>
</dbReference>
<dbReference type="SMART" id="SM00100">
    <property type="entry name" value="cNMP"/>
    <property type="match status" value="1"/>
</dbReference>
<dbReference type="GO" id="GO:0000329">
    <property type="term" value="C:fungal-type vacuole membrane"/>
    <property type="evidence" value="ECO:0007669"/>
    <property type="project" value="UniProtKB-ARBA"/>
</dbReference>
<name>A0A427XLZ1_9TREE</name>
<dbReference type="InterPro" id="IPR018490">
    <property type="entry name" value="cNMP-bd_dom_sf"/>
</dbReference>
<dbReference type="Gene3D" id="3.30.750.24">
    <property type="entry name" value="STAS domain"/>
    <property type="match status" value="1"/>
</dbReference>
<dbReference type="PROSITE" id="PS50801">
    <property type="entry name" value="STAS"/>
    <property type="match status" value="1"/>
</dbReference>
<feature type="compositionally biased region" description="Polar residues" evidence="8">
    <location>
        <begin position="161"/>
        <end position="175"/>
    </location>
</feature>
<comment type="subcellular location">
    <subcellularLocation>
        <location evidence="1">Vacuole membrane</location>
        <topology evidence="1">Multi-pass membrane protein</topology>
    </subcellularLocation>
</comment>
<dbReference type="Gene3D" id="2.60.120.10">
    <property type="entry name" value="Jelly Rolls"/>
    <property type="match status" value="1"/>
</dbReference>
<feature type="transmembrane region" description="Helical" evidence="9">
    <location>
        <begin position="683"/>
        <end position="705"/>
    </location>
</feature>
<evidence type="ECO:0000259" key="11">
    <source>
        <dbReference type="PROSITE" id="PS50801"/>
    </source>
</evidence>
<dbReference type="GeneID" id="39593963"/>
<gene>
    <name evidence="12" type="ORF">EHS24_009420</name>
</gene>
<keyword evidence="4 9" id="KW-0812">Transmembrane</keyword>
<feature type="compositionally biased region" description="Low complexity" evidence="8">
    <location>
        <begin position="9"/>
        <end position="20"/>
    </location>
</feature>
<protein>
    <recommendedName>
        <fullName evidence="14">STAS domain-containing protein</fullName>
    </recommendedName>
</protein>
<evidence type="ECO:0000256" key="1">
    <source>
        <dbReference type="ARBA" id="ARBA00004128"/>
    </source>
</evidence>
<dbReference type="PANTHER" id="PTHR43310">
    <property type="entry name" value="SULFATE TRANSPORTER YBAR-RELATED"/>
    <property type="match status" value="1"/>
</dbReference>
<feature type="transmembrane region" description="Helical" evidence="9">
    <location>
        <begin position="364"/>
        <end position="387"/>
    </location>
</feature>
<accession>A0A427XLZ1</accession>
<feature type="region of interest" description="Disordered" evidence="8">
    <location>
        <begin position="1"/>
        <end position="62"/>
    </location>
</feature>
<dbReference type="RefSeq" id="XP_028474873.1">
    <property type="nucleotide sequence ID" value="XM_028624705.1"/>
</dbReference>
<feature type="domain" description="Cyclic nucleotide-binding" evidence="10">
    <location>
        <begin position="992"/>
        <end position="1112"/>
    </location>
</feature>
<evidence type="ECO:0000256" key="8">
    <source>
        <dbReference type="SAM" id="MobiDB-lite"/>
    </source>
</evidence>
<evidence type="ECO:0000259" key="10">
    <source>
        <dbReference type="PROSITE" id="PS50042"/>
    </source>
</evidence>
<keyword evidence="13" id="KW-1185">Reference proteome</keyword>
<feature type="region of interest" description="Disordered" evidence="8">
    <location>
        <begin position="152"/>
        <end position="189"/>
    </location>
</feature>
<dbReference type="InterPro" id="IPR011547">
    <property type="entry name" value="SLC26A/SulP_dom"/>
</dbReference>
<keyword evidence="7 9" id="KW-0472">Membrane</keyword>
<feature type="transmembrane region" description="Helical" evidence="9">
    <location>
        <begin position="500"/>
        <end position="519"/>
    </location>
</feature>
<dbReference type="FunFam" id="3.30.750.24:FF:000012">
    <property type="entry name" value="Sulfate transporter family protein"/>
    <property type="match status" value="1"/>
</dbReference>
<dbReference type="Pfam" id="PF00916">
    <property type="entry name" value="Sulfate_transp"/>
    <property type="match status" value="1"/>
</dbReference>
<organism evidence="12 13">
    <name type="scientific">Apiotrichum porosum</name>
    <dbReference type="NCBI Taxonomy" id="105984"/>
    <lineage>
        <taxon>Eukaryota</taxon>
        <taxon>Fungi</taxon>
        <taxon>Dikarya</taxon>
        <taxon>Basidiomycota</taxon>
        <taxon>Agaricomycotina</taxon>
        <taxon>Tremellomycetes</taxon>
        <taxon>Trichosporonales</taxon>
        <taxon>Trichosporonaceae</taxon>
        <taxon>Apiotrichum</taxon>
    </lineage>
</organism>
<dbReference type="STRING" id="105984.A0A427XLZ1"/>
<feature type="transmembrane region" description="Helical" evidence="9">
    <location>
        <begin position="531"/>
        <end position="549"/>
    </location>
</feature>
<feature type="transmembrane region" description="Helical" evidence="9">
    <location>
        <begin position="595"/>
        <end position="615"/>
    </location>
</feature>
<evidence type="ECO:0000256" key="7">
    <source>
        <dbReference type="ARBA" id="ARBA00023136"/>
    </source>
</evidence>
<dbReference type="Proteomes" id="UP000279236">
    <property type="component" value="Unassembled WGS sequence"/>
</dbReference>
<dbReference type="InterPro" id="IPR000595">
    <property type="entry name" value="cNMP-bd_dom"/>
</dbReference>
<evidence type="ECO:0008006" key="14">
    <source>
        <dbReference type="Google" id="ProtNLM"/>
    </source>
</evidence>
<feature type="transmembrane region" description="Helical" evidence="9">
    <location>
        <begin position="653"/>
        <end position="676"/>
    </location>
</feature>
<dbReference type="GO" id="GO:0034490">
    <property type="term" value="P:basic amino acid transmembrane import into vacuole"/>
    <property type="evidence" value="ECO:0007669"/>
    <property type="project" value="UniProtKB-ARBA"/>
</dbReference>
<dbReference type="InterPro" id="IPR002645">
    <property type="entry name" value="STAS_dom"/>
</dbReference>
<reference evidence="12 13" key="1">
    <citation type="submission" date="2018-11" db="EMBL/GenBank/DDBJ databases">
        <title>Genome sequence of Apiotrichum porosum DSM 27194.</title>
        <authorList>
            <person name="Aliyu H."/>
            <person name="Gorte O."/>
            <person name="Ochsenreither K."/>
        </authorList>
    </citation>
    <scope>NUCLEOTIDE SEQUENCE [LARGE SCALE GENOMIC DNA]</scope>
    <source>
        <strain evidence="12 13">DSM 27194</strain>
    </source>
</reference>
<evidence type="ECO:0000256" key="9">
    <source>
        <dbReference type="SAM" id="Phobius"/>
    </source>
</evidence>
<dbReference type="AlphaFoldDB" id="A0A427XLZ1"/>
<dbReference type="EMBL" id="RSCE01000009">
    <property type="protein sequence ID" value="RSH79764.1"/>
    <property type="molecule type" value="Genomic_DNA"/>
</dbReference>
<keyword evidence="3" id="KW-0926">Vacuole</keyword>
<evidence type="ECO:0000313" key="12">
    <source>
        <dbReference type="EMBL" id="RSH79764.1"/>
    </source>
</evidence>
<dbReference type="OrthoDB" id="409725at2759"/>
<evidence type="ECO:0000256" key="5">
    <source>
        <dbReference type="ARBA" id="ARBA00022970"/>
    </source>
</evidence>
<feature type="transmembrane region" description="Helical" evidence="9">
    <location>
        <begin position="457"/>
        <end position="480"/>
    </location>
</feature>
<dbReference type="PROSITE" id="PS50042">
    <property type="entry name" value="CNMP_BINDING_3"/>
    <property type="match status" value="1"/>
</dbReference>
<evidence type="ECO:0000256" key="3">
    <source>
        <dbReference type="ARBA" id="ARBA00022554"/>
    </source>
</evidence>
<proteinExistence type="predicted"/>
<evidence type="ECO:0000256" key="6">
    <source>
        <dbReference type="ARBA" id="ARBA00022989"/>
    </source>
</evidence>
<keyword evidence="2" id="KW-0813">Transport</keyword>
<keyword evidence="5" id="KW-0029">Amino-acid transport</keyword>
<feature type="transmembrane region" description="Helical" evidence="9">
    <location>
        <begin position="720"/>
        <end position="752"/>
    </location>
</feature>
<dbReference type="SUPFAM" id="SSF52091">
    <property type="entry name" value="SpoIIaa-like"/>
    <property type="match status" value="1"/>
</dbReference>
<dbReference type="CDD" id="cd00038">
    <property type="entry name" value="CAP_ED"/>
    <property type="match status" value="1"/>
</dbReference>
<evidence type="ECO:0000256" key="4">
    <source>
        <dbReference type="ARBA" id="ARBA00022692"/>
    </source>
</evidence>
<evidence type="ECO:0000256" key="2">
    <source>
        <dbReference type="ARBA" id="ARBA00022448"/>
    </source>
</evidence>
<feature type="transmembrane region" description="Helical" evidence="9">
    <location>
        <begin position="332"/>
        <end position="352"/>
    </location>
</feature>
<dbReference type="PANTHER" id="PTHR43310:SF4">
    <property type="entry name" value="AFR304WP"/>
    <property type="match status" value="1"/>
</dbReference>
<dbReference type="InterPro" id="IPR052706">
    <property type="entry name" value="Membrane-Transporter-like"/>
</dbReference>
<feature type="transmembrane region" description="Helical" evidence="9">
    <location>
        <begin position="419"/>
        <end position="445"/>
    </location>
</feature>
<dbReference type="InterPro" id="IPR036513">
    <property type="entry name" value="STAS_dom_sf"/>
</dbReference>
<comment type="caution">
    <text evidence="12">The sequence shown here is derived from an EMBL/GenBank/DDBJ whole genome shotgun (WGS) entry which is preliminary data.</text>
</comment>
<dbReference type="Pfam" id="PF00027">
    <property type="entry name" value="cNMP_binding"/>
    <property type="match status" value="1"/>
</dbReference>
<feature type="compositionally biased region" description="Low complexity" evidence="8">
    <location>
        <begin position="36"/>
        <end position="52"/>
    </location>
</feature>
<feature type="domain" description="STAS" evidence="11">
    <location>
        <begin position="791"/>
        <end position="902"/>
    </location>
</feature>
<evidence type="ECO:0000313" key="13">
    <source>
        <dbReference type="Proteomes" id="UP000279236"/>
    </source>
</evidence>
<dbReference type="CDD" id="cd07042">
    <property type="entry name" value="STAS_SulP_like_sulfate_transporter"/>
    <property type="match status" value="1"/>
</dbReference>
<keyword evidence="6 9" id="KW-1133">Transmembrane helix</keyword>
<dbReference type="InterPro" id="IPR014710">
    <property type="entry name" value="RmlC-like_jellyroll"/>
</dbReference>
<sequence>MPAREPGATPHLPTTLSSTPAASIGPVLPTYHHGGTTRSASSSAFTRAADTSPHGGVRRRVSTGDGFVGKMLRRLSVVSTGEHDLDFDESHAGHHDDLGDSAFAPTDEDYDESILGSSHTSRAIRDSTNRLASMSFTGRSIAAAAGQSGFSIDHRPHVPSPLTSTAGAVDLSSSPRVPISPHTPSGPSGLSMLMERGRQRITTHGSGSTEGGGYGGETPRQGMVTLVDELLPPHLQPHPGRSTIHLESTLDEVIEEDEDMGSSSEFRQYLERESTIPSERTPLLGGLHGGAKRAWASRAAIDFEAARTRLGKVTAQDVFHACVTEPIQCLPAVSLGLLLNVLDGVSYGMIIFPASDDFPDFGSIGVAMFFMSCIISQLVFSFGGSIFKGGNGSMQIESVPFLHIITSIIQAELGSDTQAIVATTMVAFAFGSILCGLVFFILGTFKLGSLIGYFPRHILVGCIGGVGVFLFVTGLQVSLGLDENSFDYNFKTLKHFFQDLHHIVLWGIPLVLAIILRVITHTWHNQLIFPLYFFFIPVVFYIVVLIGGWDMATLRENGWVFDVGSSTEPWWAYTTKFSWRHTNWSVFWKTMPTQFALVFFGILHVPLNVPALGVSLAEDNVRLDRELLAHGASNTLSGLLGTVPNYLTYVNTVLFYRVGGGSALSGFLLAAATFGVMCVGPTVIASLPIMVVGALIFVLGLDLIIESVWDTRNRVNRFEYFTIITIMACMTLFDFVTGLLIGVILACIFFVIQSSRRRPIRAIFTGYTAKSTVRRPRQQRAFIQRVGSQTMVMKLHGFLFFGTISVVEDEIRKLLEVAHFDHHPIRFLIIDFALVGGLDFSSAEAFVRIQRLLAAKQVLLVMCGADPYSPVGTALRAVDLWADQEGTRVEVFATLNDALEWTENAYLTAFYENQMQRTKSDSEQPRTIDLPKINRMPFSLAESFQNSPRRTTLARAGDDTLPVPYVHRDEPTTAPPSEMLQPMPILMQIFESYSNEEDAFFRELAPYFKQVVAHAGDVLWHQGDNADGLYLIEAGSLRATYSYDEHSEAIQETMVAGTVAGDLSTLSDTLRNATVVAERECVLWKLEPESLAHMEKDKPEVAGRFIKLVLKAAVEEVDVLASHLVAVLS</sequence>